<accession>A0A2G4SIL0</accession>
<protein>
    <submittedName>
        <fullName evidence="2">Uncharacterized protein</fullName>
    </submittedName>
</protein>
<dbReference type="GeneID" id="35440605"/>
<organism evidence="2 3">
    <name type="scientific">Rhizopus microsporus ATCC 52813</name>
    <dbReference type="NCBI Taxonomy" id="1340429"/>
    <lineage>
        <taxon>Eukaryota</taxon>
        <taxon>Fungi</taxon>
        <taxon>Fungi incertae sedis</taxon>
        <taxon>Mucoromycota</taxon>
        <taxon>Mucoromycotina</taxon>
        <taxon>Mucoromycetes</taxon>
        <taxon>Mucorales</taxon>
        <taxon>Mucorineae</taxon>
        <taxon>Rhizopodaceae</taxon>
        <taxon>Rhizopus</taxon>
    </lineage>
</organism>
<dbReference type="AlphaFoldDB" id="A0A2G4SIL0"/>
<evidence type="ECO:0000313" key="2">
    <source>
        <dbReference type="EMBL" id="PHZ08589.1"/>
    </source>
</evidence>
<keyword evidence="3" id="KW-1185">Reference proteome</keyword>
<dbReference type="EMBL" id="KZ303864">
    <property type="protein sequence ID" value="PHZ08589.1"/>
    <property type="molecule type" value="Genomic_DNA"/>
</dbReference>
<name>A0A2G4SIL0_RHIZD</name>
<proteinExistence type="predicted"/>
<reference evidence="2 3" key="1">
    <citation type="journal article" date="2016" name="Proc. Natl. Acad. Sci. U.S.A.">
        <title>Lipid metabolic changes in an early divergent fungus govern the establishment of a mutualistic symbiosis with endobacteria.</title>
        <authorList>
            <person name="Lastovetsky O.A."/>
            <person name="Gaspar M.L."/>
            <person name="Mondo S.J."/>
            <person name="LaButti K.M."/>
            <person name="Sandor L."/>
            <person name="Grigoriev I.V."/>
            <person name="Henry S.A."/>
            <person name="Pawlowska T.E."/>
        </authorList>
    </citation>
    <scope>NUCLEOTIDE SEQUENCE [LARGE SCALE GENOMIC DNA]</scope>
    <source>
        <strain evidence="2 3">ATCC 52813</strain>
    </source>
</reference>
<dbReference type="Proteomes" id="UP000242254">
    <property type="component" value="Unassembled WGS sequence"/>
</dbReference>
<feature type="region of interest" description="Disordered" evidence="1">
    <location>
        <begin position="42"/>
        <end position="72"/>
    </location>
</feature>
<evidence type="ECO:0000256" key="1">
    <source>
        <dbReference type="SAM" id="MobiDB-lite"/>
    </source>
</evidence>
<gene>
    <name evidence="2" type="ORF">RHIMIDRAFT_241601</name>
</gene>
<sequence>MKDVHGSSIDDKTFNSAHDHLALIRLPAIIRRVRSKYKVETDVEVNKAGVSEDPDLSPPSSLAEESDSSEAK</sequence>
<dbReference type="RefSeq" id="XP_023462297.1">
    <property type="nucleotide sequence ID" value="XM_023609615.1"/>
</dbReference>
<evidence type="ECO:0000313" key="3">
    <source>
        <dbReference type="Proteomes" id="UP000242254"/>
    </source>
</evidence>